<sequence length="270" mass="29402">MKVNNKVIVVTGGGGGLGRALVLHLLEKGAKVAAIDINQDALEETKSLSGKFNSNLSIHNLNITNWEKVNGFPEEVIKIHGAVDGLINNAGIIQPFIHVDKLGMDKIEQIMNVNFYGSLYLVKAFLPYFLERLEGHIVNVSSLGGFMPFPGQTIYGASKAAIKLLTEGLYAELKDTNVRATVIHPGAIKTNIMANSGLKNSVDPETSKDSKMALEPEKAATMIIKAMEKNKYRATVGKDSTMLDILYRISPRLASNIIIKQMKGIELPQS</sequence>
<evidence type="ECO:0000313" key="5">
    <source>
        <dbReference type="Proteomes" id="UP001156141"/>
    </source>
</evidence>
<dbReference type="PRINTS" id="PR00081">
    <property type="entry name" value="GDHRDH"/>
</dbReference>
<dbReference type="PRINTS" id="PR00080">
    <property type="entry name" value="SDRFAMILY"/>
</dbReference>
<dbReference type="InterPro" id="IPR036291">
    <property type="entry name" value="NAD(P)-bd_dom_sf"/>
</dbReference>
<keyword evidence="2" id="KW-0560">Oxidoreductase</keyword>
<dbReference type="Gene3D" id="3.40.50.720">
    <property type="entry name" value="NAD(P)-binding Rossmann-like Domain"/>
    <property type="match status" value="1"/>
</dbReference>
<keyword evidence="5" id="KW-1185">Reference proteome</keyword>
<dbReference type="SUPFAM" id="SSF51735">
    <property type="entry name" value="NAD(P)-binding Rossmann-fold domains"/>
    <property type="match status" value="1"/>
</dbReference>
<comment type="similarity">
    <text evidence="1 3">Belongs to the short-chain dehydrogenases/reductases (SDR) family.</text>
</comment>
<organism evidence="4 5">
    <name type="scientific">Aestuariibaculum lutulentum</name>
    <dbReference type="NCBI Taxonomy" id="2920935"/>
    <lineage>
        <taxon>Bacteria</taxon>
        <taxon>Pseudomonadati</taxon>
        <taxon>Bacteroidota</taxon>
        <taxon>Flavobacteriia</taxon>
        <taxon>Flavobacteriales</taxon>
        <taxon>Flavobacteriaceae</taxon>
    </lineage>
</organism>
<evidence type="ECO:0000256" key="2">
    <source>
        <dbReference type="ARBA" id="ARBA00023002"/>
    </source>
</evidence>
<evidence type="ECO:0000313" key="4">
    <source>
        <dbReference type="EMBL" id="MCH4553431.1"/>
    </source>
</evidence>
<dbReference type="PANTHER" id="PTHR44196:SF1">
    <property type="entry name" value="DEHYDROGENASE_REDUCTASE SDR FAMILY MEMBER 7B"/>
    <property type="match status" value="1"/>
</dbReference>
<protein>
    <submittedName>
        <fullName evidence="4">SDR family NAD(P)-dependent oxidoreductase</fullName>
    </submittedName>
</protein>
<name>A0ABS9RKE3_9FLAO</name>
<dbReference type="EMBL" id="JAKVQD010000005">
    <property type="protein sequence ID" value="MCH4553431.1"/>
    <property type="molecule type" value="Genomic_DNA"/>
</dbReference>
<comment type="caution">
    <text evidence="4">The sequence shown here is derived from an EMBL/GenBank/DDBJ whole genome shotgun (WGS) entry which is preliminary data.</text>
</comment>
<dbReference type="Pfam" id="PF00106">
    <property type="entry name" value="adh_short"/>
    <property type="match status" value="1"/>
</dbReference>
<dbReference type="Proteomes" id="UP001156141">
    <property type="component" value="Unassembled WGS sequence"/>
</dbReference>
<evidence type="ECO:0000256" key="3">
    <source>
        <dbReference type="RuleBase" id="RU000363"/>
    </source>
</evidence>
<dbReference type="InterPro" id="IPR002347">
    <property type="entry name" value="SDR_fam"/>
</dbReference>
<evidence type="ECO:0000256" key="1">
    <source>
        <dbReference type="ARBA" id="ARBA00006484"/>
    </source>
</evidence>
<gene>
    <name evidence="4" type="ORF">MKW35_12445</name>
</gene>
<proteinExistence type="inferred from homology"/>
<dbReference type="RefSeq" id="WP_240574418.1">
    <property type="nucleotide sequence ID" value="NZ_CP136709.1"/>
</dbReference>
<reference evidence="4" key="1">
    <citation type="submission" date="2022-02" db="EMBL/GenBank/DDBJ databases">
        <title>Aestuariibaculum sp., a marine bacterium isolated from sediment in Guangxi.</title>
        <authorList>
            <person name="Ying J."/>
        </authorList>
    </citation>
    <scope>NUCLEOTIDE SEQUENCE</scope>
    <source>
        <strain evidence="4">L182</strain>
    </source>
</reference>
<accession>A0ABS9RKE3</accession>
<dbReference type="PANTHER" id="PTHR44196">
    <property type="entry name" value="DEHYDROGENASE/REDUCTASE SDR FAMILY MEMBER 7B"/>
    <property type="match status" value="1"/>
</dbReference>